<keyword evidence="3" id="KW-1185">Reference proteome</keyword>
<evidence type="ECO:0000313" key="2">
    <source>
        <dbReference type="EMBL" id="CAE7633043.1"/>
    </source>
</evidence>
<accession>A0A812VMU8</accession>
<evidence type="ECO:0000256" key="1">
    <source>
        <dbReference type="SAM" id="MobiDB-lite"/>
    </source>
</evidence>
<feature type="non-terminal residue" evidence="2">
    <location>
        <position position="1"/>
    </location>
</feature>
<gene>
    <name evidence="2" type="primary">ML2</name>
    <name evidence="2" type="ORF">SNEC2469_LOCUS17848</name>
</gene>
<organism evidence="2 3">
    <name type="scientific">Symbiodinium necroappetens</name>
    <dbReference type="NCBI Taxonomy" id="1628268"/>
    <lineage>
        <taxon>Eukaryota</taxon>
        <taxon>Sar</taxon>
        <taxon>Alveolata</taxon>
        <taxon>Dinophyceae</taxon>
        <taxon>Suessiales</taxon>
        <taxon>Symbiodiniaceae</taxon>
        <taxon>Symbiodinium</taxon>
    </lineage>
</organism>
<name>A0A812VMU8_9DINO</name>
<proteinExistence type="predicted"/>
<reference evidence="2" key="1">
    <citation type="submission" date="2021-02" db="EMBL/GenBank/DDBJ databases">
        <authorList>
            <person name="Dougan E. K."/>
            <person name="Rhodes N."/>
            <person name="Thang M."/>
            <person name="Chan C."/>
        </authorList>
    </citation>
    <scope>NUCLEOTIDE SEQUENCE</scope>
</reference>
<dbReference type="EMBL" id="CAJNJA010029719">
    <property type="protein sequence ID" value="CAE7633043.1"/>
    <property type="molecule type" value="Genomic_DNA"/>
</dbReference>
<comment type="caution">
    <text evidence="2">The sequence shown here is derived from an EMBL/GenBank/DDBJ whole genome shotgun (WGS) entry which is preliminary data.</text>
</comment>
<protein>
    <submittedName>
        <fullName evidence="2">ML2 protein</fullName>
    </submittedName>
</protein>
<feature type="region of interest" description="Disordered" evidence="1">
    <location>
        <begin position="64"/>
        <end position="92"/>
    </location>
</feature>
<sequence length="123" mass="14279">ERQKPLDIPLLALPGVNNEDMRIHRSQSQTILPKAHPALRKSKRNLAMYCDDLTLMLLKQRRPGRKPTKLYKPSAVQLPPVHNKEAPRMSQSTELVEERIVHAHFHYHYHLPGLQAGHMKQMK</sequence>
<dbReference type="Proteomes" id="UP000601435">
    <property type="component" value="Unassembled WGS sequence"/>
</dbReference>
<dbReference type="AlphaFoldDB" id="A0A812VMU8"/>
<evidence type="ECO:0000313" key="3">
    <source>
        <dbReference type="Proteomes" id="UP000601435"/>
    </source>
</evidence>